<evidence type="ECO:0000313" key="5">
    <source>
        <dbReference type="EMBL" id="QHT39277.1"/>
    </source>
</evidence>
<dbReference type="AlphaFoldDB" id="A0A6C0FBP8"/>
<dbReference type="PANTHER" id="PTHR14155">
    <property type="entry name" value="RING FINGER DOMAIN-CONTAINING"/>
    <property type="match status" value="1"/>
</dbReference>
<dbReference type="EMBL" id="MN738840">
    <property type="protein sequence ID" value="QHT39277.1"/>
    <property type="molecule type" value="Genomic_DNA"/>
</dbReference>
<proteinExistence type="predicted"/>
<dbReference type="GO" id="GO:0008270">
    <property type="term" value="F:zinc ion binding"/>
    <property type="evidence" value="ECO:0007669"/>
    <property type="project" value="UniProtKB-KW"/>
</dbReference>
<keyword evidence="1" id="KW-0479">Metal-binding</keyword>
<keyword evidence="3" id="KW-0862">Zinc</keyword>
<evidence type="ECO:0000256" key="3">
    <source>
        <dbReference type="ARBA" id="ARBA00022833"/>
    </source>
</evidence>
<dbReference type="Gene3D" id="3.30.40.10">
    <property type="entry name" value="Zinc/RING finger domain, C3HC4 (zinc finger)"/>
    <property type="match status" value="1"/>
</dbReference>
<dbReference type="InterPro" id="IPR013083">
    <property type="entry name" value="Znf_RING/FYVE/PHD"/>
</dbReference>
<accession>A0A6C0FBP8</accession>
<dbReference type="SMART" id="SM00184">
    <property type="entry name" value="RING"/>
    <property type="match status" value="1"/>
</dbReference>
<dbReference type="InterPro" id="IPR001841">
    <property type="entry name" value="Znf_RING"/>
</dbReference>
<feature type="domain" description="RING-type" evidence="4">
    <location>
        <begin position="29"/>
        <end position="70"/>
    </location>
</feature>
<dbReference type="InterPro" id="IPR053238">
    <property type="entry name" value="RING-H2_zinc_finger"/>
</dbReference>
<dbReference type="PANTHER" id="PTHR14155:SF627">
    <property type="entry name" value="OS06G0192800 PROTEIN"/>
    <property type="match status" value="1"/>
</dbReference>
<dbReference type="SUPFAM" id="SSF57850">
    <property type="entry name" value="RING/U-box"/>
    <property type="match status" value="1"/>
</dbReference>
<name>A0A6C0FBP8_9ZZZZ</name>
<keyword evidence="2" id="KW-0863">Zinc-finger</keyword>
<protein>
    <recommendedName>
        <fullName evidence="4">RING-type domain-containing protein</fullName>
    </recommendedName>
</protein>
<sequence>MFLFHKIKKTCIRKPVKEYTIKSYDEGECLICLMKFQKDEVVSLINCNHKYHTSCLYTWFERKKTCPICNELLDIDLD</sequence>
<organism evidence="5">
    <name type="scientific">viral metagenome</name>
    <dbReference type="NCBI Taxonomy" id="1070528"/>
    <lineage>
        <taxon>unclassified sequences</taxon>
        <taxon>metagenomes</taxon>
        <taxon>organismal metagenomes</taxon>
    </lineage>
</organism>
<evidence type="ECO:0000256" key="2">
    <source>
        <dbReference type="ARBA" id="ARBA00022771"/>
    </source>
</evidence>
<evidence type="ECO:0000256" key="1">
    <source>
        <dbReference type="ARBA" id="ARBA00022723"/>
    </source>
</evidence>
<dbReference type="PROSITE" id="PS50089">
    <property type="entry name" value="ZF_RING_2"/>
    <property type="match status" value="1"/>
</dbReference>
<evidence type="ECO:0000259" key="4">
    <source>
        <dbReference type="PROSITE" id="PS50089"/>
    </source>
</evidence>
<dbReference type="Pfam" id="PF13639">
    <property type="entry name" value="zf-RING_2"/>
    <property type="match status" value="1"/>
</dbReference>
<reference evidence="5" key="1">
    <citation type="journal article" date="2020" name="Nature">
        <title>Giant virus diversity and host interactions through global metagenomics.</title>
        <authorList>
            <person name="Schulz F."/>
            <person name="Roux S."/>
            <person name="Paez-Espino D."/>
            <person name="Jungbluth S."/>
            <person name="Walsh D.A."/>
            <person name="Denef V.J."/>
            <person name="McMahon K.D."/>
            <person name="Konstantinidis K.T."/>
            <person name="Eloe-Fadrosh E.A."/>
            <person name="Kyrpides N.C."/>
            <person name="Woyke T."/>
        </authorList>
    </citation>
    <scope>NUCLEOTIDE SEQUENCE</scope>
    <source>
        <strain evidence="5">GVMAG-S-ERX556126-94</strain>
    </source>
</reference>